<dbReference type="InterPro" id="IPR001296">
    <property type="entry name" value="Glyco_trans_1"/>
</dbReference>
<gene>
    <name evidence="3" type="ORF">Q8X39_15265</name>
</gene>
<evidence type="ECO:0000259" key="2">
    <source>
        <dbReference type="Pfam" id="PF00534"/>
    </source>
</evidence>
<dbReference type="Gene3D" id="3.40.50.2000">
    <property type="entry name" value="Glycogen Phosphorylase B"/>
    <property type="match status" value="2"/>
</dbReference>
<evidence type="ECO:0000256" key="1">
    <source>
        <dbReference type="ARBA" id="ARBA00022679"/>
    </source>
</evidence>
<dbReference type="Pfam" id="PF00534">
    <property type="entry name" value="Glycos_transf_1"/>
    <property type="match status" value="1"/>
</dbReference>
<organism evidence="3 4">
    <name type="scientific">Leptothrix discophora</name>
    <dbReference type="NCBI Taxonomy" id="89"/>
    <lineage>
        <taxon>Bacteria</taxon>
        <taxon>Pseudomonadati</taxon>
        <taxon>Pseudomonadota</taxon>
        <taxon>Betaproteobacteria</taxon>
        <taxon>Burkholderiales</taxon>
        <taxon>Sphaerotilaceae</taxon>
        <taxon>Leptothrix</taxon>
    </lineage>
</organism>
<dbReference type="RefSeq" id="WP_305750538.1">
    <property type="nucleotide sequence ID" value="NZ_JAUZEE010000008.1"/>
</dbReference>
<feature type="domain" description="Glycosyl transferase family 1" evidence="2">
    <location>
        <begin position="190"/>
        <end position="298"/>
    </location>
</feature>
<dbReference type="EMBL" id="JAUZEE010000008">
    <property type="protein sequence ID" value="MDP4301999.1"/>
    <property type="molecule type" value="Genomic_DNA"/>
</dbReference>
<keyword evidence="1" id="KW-0808">Transferase</keyword>
<accession>A0ABT9G6B7</accession>
<evidence type="ECO:0000313" key="3">
    <source>
        <dbReference type="EMBL" id="MDP4301999.1"/>
    </source>
</evidence>
<reference evidence="3 4" key="1">
    <citation type="submission" date="2023-08" db="EMBL/GenBank/DDBJ databases">
        <authorList>
            <person name="Roldan D.M."/>
            <person name="Menes R.J."/>
        </authorList>
    </citation>
    <scope>NUCLEOTIDE SEQUENCE [LARGE SCALE GENOMIC DNA]</scope>
    <source>
        <strain evidence="3 4">CCM 2812</strain>
    </source>
</reference>
<dbReference type="CDD" id="cd03809">
    <property type="entry name" value="GT4_MtfB-like"/>
    <property type="match status" value="1"/>
</dbReference>
<proteinExistence type="predicted"/>
<sequence length="364" mass="40537">MRTETGIRHIGLSLGRISHWHDGLGEFSRQLCLGLAGRADELREQHGIRLHVHMPAEFHGVFGDGIGYLGTHTTQRWLHLRATRFALWHTLHQHIRLRPPLGTQRHVETVHDLNFLHTKSADKIERYRARTRRRLLARDAVIAITHHVAADIQRELGPLAHAPVVIHNGATDLTGVTRQAVDGIDPACGYLLHISRMAPSKNIQSLLDLAAHWPEQAFVLAGATSPYTAEVRQQVEQRGLHNVRIRLDLDEGAKAWLYAHAGGFLFPSWTEGFGLPPIEAMHFGVPVFLSRLTSLPEVGGEVADYFDDFAPARMRAVIEAGLTRAQAPSHRDALRRRAAGFSWTACADACLALYLRTLAPSART</sequence>
<dbReference type="SUPFAM" id="SSF53756">
    <property type="entry name" value="UDP-Glycosyltransferase/glycogen phosphorylase"/>
    <property type="match status" value="1"/>
</dbReference>
<dbReference type="PANTHER" id="PTHR46401">
    <property type="entry name" value="GLYCOSYLTRANSFERASE WBBK-RELATED"/>
    <property type="match status" value="1"/>
</dbReference>
<comment type="caution">
    <text evidence="3">The sequence shown here is derived from an EMBL/GenBank/DDBJ whole genome shotgun (WGS) entry which is preliminary data.</text>
</comment>
<evidence type="ECO:0000313" key="4">
    <source>
        <dbReference type="Proteomes" id="UP001235760"/>
    </source>
</evidence>
<protein>
    <submittedName>
        <fullName evidence="3">Glycosyltransferase family 1 protein</fullName>
    </submittedName>
</protein>
<dbReference type="Proteomes" id="UP001235760">
    <property type="component" value="Unassembled WGS sequence"/>
</dbReference>
<name>A0ABT9G6B7_LEPDI</name>
<dbReference type="PANTHER" id="PTHR46401:SF2">
    <property type="entry name" value="GLYCOSYLTRANSFERASE WBBK-RELATED"/>
    <property type="match status" value="1"/>
</dbReference>
<keyword evidence="4" id="KW-1185">Reference proteome</keyword>